<organism evidence="2 3">
    <name type="scientific">Ralstonia insidiosa</name>
    <dbReference type="NCBI Taxonomy" id="190721"/>
    <lineage>
        <taxon>Bacteria</taxon>
        <taxon>Pseudomonadati</taxon>
        <taxon>Pseudomonadota</taxon>
        <taxon>Betaproteobacteria</taxon>
        <taxon>Burkholderiales</taxon>
        <taxon>Burkholderiaceae</taxon>
        <taxon>Ralstonia</taxon>
    </lineage>
</organism>
<feature type="signal peptide" evidence="1">
    <location>
        <begin position="1"/>
        <end position="20"/>
    </location>
</feature>
<protein>
    <submittedName>
        <fullName evidence="2">Uncharacterized protein</fullName>
    </submittedName>
</protein>
<gene>
    <name evidence="2" type="ORF">A9Y76_27945</name>
</gene>
<proteinExistence type="predicted"/>
<keyword evidence="3" id="KW-1185">Reference proteome</keyword>
<evidence type="ECO:0000313" key="2">
    <source>
        <dbReference type="EMBL" id="ANJ76431.1"/>
    </source>
</evidence>
<sequence>MKAKMSLLLASATLSVVSHAGEPRCAERIAQGTVAVVRVVPGMTVQIDLPPGAHVGNEERPDSGTKVYYKGGATQSPLIFPTNQGRYEVCAVLAKDGEQPDQHVVLSRRNR</sequence>
<geneLocation type="plasmid" evidence="3">
    <name>pri-1</name>
</geneLocation>
<dbReference type="AlphaFoldDB" id="A0A192A844"/>
<reference evidence="3" key="1">
    <citation type="submission" date="2016-06" db="EMBL/GenBank/DDBJ databases">
        <authorList>
            <person name="Xu Y."/>
            <person name="Nagy A."/>
            <person name="Yan X."/>
            <person name="Kim S.W."/>
            <person name="Haley B."/>
            <person name="Liu N.T."/>
            <person name="Nou X."/>
        </authorList>
    </citation>
    <scope>NUCLEOTIDE SEQUENCE [LARGE SCALE GENOMIC DNA]</scope>
    <source>
        <strain evidence="3">ATCC 49129</strain>
        <plasmid evidence="3">pri-1</plasmid>
    </source>
</reference>
<dbReference type="Proteomes" id="UP000078572">
    <property type="component" value="Plasmid pRI-1"/>
</dbReference>
<accession>A0A192A844</accession>
<evidence type="ECO:0000313" key="3">
    <source>
        <dbReference type="Proteomes" id="UP000078572"/>
    </source>
</evidence>
<dbReference type="EMBL" id="CP016024">
    <property type="protein sequence ID" value="ANJ76431.1"/>
    <property type="molecule type" value="Genomic_DNA"/>
</dbReference>
<feature type="chain" id="PRO_5008251124" evidence="1">
    <location>
        <begin position="21"/>
        <end position="111"/>
    </location>
</feature>
<keyword evidence="2" id="KW-0614">Plasmid</keyword>
<evidence type="ECO:0000256" key="1">
    <source>
        <dbReference type="SAM" id="SignalP"/>
    </source>
</evidence>
<keyword evidence="1" id="KW-0732">Signal</keyword>
<name>A0A192A844_9RALS</name>